<evidence type="ECO:0000313" key="5">
    <source>
        <dbReference type="Proteomes" id="UP000007797"/>
    </source>
</evidence>
<dbReference type="InterPro" id="IPR000719">
    <property type="entry name" value="Prot_kinase_dom"/>
</dbReference>
<dbReference type="GO" id="GO:0006611">
    <property type="term" value="P:protein export from nucleus"/>
    <property type="evidence" value="ECO:0007669"/>
    <property type="project" value="TreeGrafter"/>
</dbReference>
<accession>F4PHR5</accession>
<dbReference type="Pfam" id="PF00069">
    <property type="entry name" value="Pkinase"/>
    <property type="match status" value="1"/>
</dbReference>
<protein>
    <recommendedName>
        <fullName evidence="3">Protein kinase domain-containing protein</fullName>
    </recommendedName>
</protein>
<dbReference type="EMBL" id="GL883006">
    <property type="protein sequence ID" value="EGG25249.1"/>
    <property type="molecule type" value="Genomic_DNA"/>
</dbReference>
<dbReference type="GO" id="GO:0004672">
    <property type="term" value="F:protein kinase activity"/>
    <property type="evidence" value="ECO:0007669"/>
    <property type="project" value="InterPro"/>
</dbReference>
<feature type="domain" description="Protein kinase" evidence="3">
    <location>
        <begin position="71"/>
        <end position="331"/>
    </location>
</feature>
<organism evidence="4 5">
    <name type="scientific">Cavenderia fasciculata</name>
    <name type="common">Slime mold</name>
    <name type="synonym">Dictyostelium fasciculatum</name>
    <dbReference type="NCBI Taxonomy" id="261658"/>
    <lineage>
        <taxon>Eukaryota</taxon>
        <taxon>Amoebozoa</taxon>
        <taxon>Evosea</taxon>
        <taxon>Eumycetozoa</taxon>
        <taxon>Dictyostelia</taxon>
        <taxon>Acytosteliales</taxon>
        <taxon>Cavenderiaceae</taxon>
        <taxon>Cavenderia</taxon>
    </lineage>
</organism>
<evidence type="ECO:0000259" key="3">
    <source>
        <dbReference type="PROSITE" id="PS50011"/>
    </source>
</evidence>
<dbReference type="OrthoDB" id="248923at2759"/>
<feature type="region of interest" description="Disordered" evidence="2">
    <location>
        <begin position="479"/>
        <end position="534"/>
    </location>
</feature>
<dbReference type="AlphaFoldDB" id="F4PHR5"/>
<reference evidence="5" key="1">
    <citation type="journal article" date="2011" name="Genome Res.">
        <title>Phylogeny-wide analysis of social amoeba genomes highlights ancient origins for complex intercellular communication.</title>
        <authorList>
            <person name="Heidel A.J."/>
            <person name="Lawal H.M."/>
            <person name="Felder M."/>
            <person name="Schilde C."/>
            <person name="Helps N.R."/>
            <person name="Tunggal B."/>
            <person name="Rivero F."/>
            <person name="John U."/>
            <person name="Schleicher M."/>
            <person name="Eichinger L."/>
            <person name="Platzer M."/>
            <person name="Noegel A.A."/>
            <person name="Schaap P."/>
            <person name="Gloeckner G."/>
        </authorList>
    </citation>
    <scope>NUCLEOTIDE SEQUENCE [LARGE SCALE GENOMIC DNA]</scope>
    <source>
        <strain evidence="5">SH3</strain>
    </source>
</reference>
<feature type="region of interest" description="Disordered" evidence="2">
    <location>
        <begin position="362"/>
        <end position="464"/>
    </location>
</feature>
<dbReference type="GeneID" id="14876794"/>
<feature type="compositionally biased region" description="Low complexity" evidence="2">
    <location>
        <begin position="368"/>
        <end position="383"/>
    </location>
</feature>
<evidence type="ECO:0000313" key="4">
    <source>
        <dbReference type="EMBL" id="EGG25249.1"/>
    </source>
</evidence>
<comment type="similarity">
    <text evidence="1">Belongs to the protein kinase superfamily. STE Ser/Thr protein kinase family. STE20 subfamily.</text>
</comment>
<dbReference type="STRING" id="1054147.F4PHR5"/>
<dbReference type="InterPro" id="IPR047173">
    <property type="entry name" value="STRAD_A/B-like"/>
</dbReference>
<feature type="compositionally biased region" description="Basic residues" evidence="2">
    <location>
        <begin position="511"/>
        <end position="525"/>
    </location>
</feature>
<dbReference type="KEGG" id="dfa:DFA_03497"/>
<dbReference type="Proteomes" id="UP000007797">
    <property type="component" value="Unassembled WGS sequence"/>
</dbReference>
<gene>
    <name evidence="4" type="primary">fray1</name>
    <name evidence="4" type="ORF">DFA_03497</name>
</gene>
<dbReference type="PROSITE" id="PS50011">
    <property type="entry name" value="PROTEIN_KINASE_DOM"/>
    <property type="match status" value="1"/>
</dbReference>
<evidence type="ECO:0000256" key="1">
    <source>
        <dbReference type="ARBA" id="ARBA00008874"/>
    </source>
</evidence>
<keyword evidence="5" id="KW-1185">Reference proteome</keyword>
<dbReference type="PANTHER" id="PTHR48014">
    <property type="entry name" value="SERINE/THREONINE-PROTEIN KINASE FRAY2"/>
    <property type="match status" value="1"/>
</dbReference>
<feature type="compositionally biased region" description="Low complexity" evidence="2">
    <location>
        <begin position="501"/>
        <end position="510"/>
    </location>
</feature>
<dbReference type="OMA" id="HHHFHFP"/>
<feature type="region of interest" description="Disordered" evidence="2">
    <location>
        <begin position="1"/>
        <end position="30"/>
    </location>
</feature>
<evidence type="ECO:0000256" key="2">
    <source>
        <dbReference type="SAM" id="MobiDB-lite"/>
    </source>
</evidence>
<dbReference type="RefSeq" id="XP_004363100.1">
    <property type="nucleotide sequence ID" value="XM_004363043.1"/>
</dbReference>
<dbReference type="GO" id="GO:1902554">
    <property type="term" value="C:serine/threonine protein kinase complex"/>
    <property type="evidence" value="ECO:0007669"/>
    <property type="project" value="TreeGrafter"/>
</dbReference>
<dbReference type="Gene3D" id="1.10.510.10">
    <property type="entry name" value="Transferase(Phosphotransferase) domain 1"/>
    <property type="match status" value="1"/>
</dbReference>
<dbReference type="SUPFAM" id="SSF56112">
    <property type="entry name" value="Protein kinase-like (PK-like)"/>
    <property type="match status" value="1"/>
</dbReference>
<dbReference type="Gene3D" id="3.30.200.20">
    <property type="entry name" value="Phosphorylase Kinase, domain 1"/>
    <property type="match status" value="1"/>
</dbReference>
<dbReference type="GO" id="GO:0043539">
    <property type="term" value="F:protein serine/threonine kinase activator activity"/>
    <property type="evidence" value="ECO:0007669"/>
    <property type="project" value="InterPro"/>
</dbReference>
<name>F4PHR5_CACFS</name>
<dbReference type="GO" id="GO:0005524">
    <property type="term" value="F:ATP binding"/>
    <property type="evidence" value="ECO:0007669"/>
    <property type="project" value="InterPro"/>
</dbReference>
<dbReference type="PANTHER" id="PTHR48014:SF28">
    <property type="entry name" value="SERINE_THREONINE-PROTEIN KINASE FRAY1"/>
    <property type="match status" value="1"/>
</dbReference>
<dbReference type="InterPro" id="IPR011009">
    <property type="entry name" value="Kinase-like_dom_sf"/>
</dbReference>
<proteinExistence type="inferred from homology"/>
<sequence length="534" mass="59503">MSEELSQSLGEKPTTSSNNQPSSLNDSAQSAPDLCSSCGFTSQKRNSIIKELEMLELHHIGKEYPNTPDAYHLLEAVGEGTEGLVWKAKCLPYETFVAVKIVDLEKATQECVEDVIREAKVMNGNNHPNLVQYHTSFLHESSLWIVMEYLGAGSLADIIKDKFPNGLPEVLAVSVLKSSLRGLQYLHSHHRIHRDFKSDNILIGNKGEIELADFGVTAVLEKNQWNHRKTIVGTPCWMAPEIITEKGYNEFVDIWSFGITAIELIRGKPPNCELPPNKVFMNLLFYPSPSLHEEVEKGIVSQNYKDMVDMCLQKDPTKRPSATKLLDKKVFKIAKKPDYIVHHLINGLAPCEERFRKSHGYISPPCSPANTSPPSSRSSSPDPALVSTPKNRRLSLEKPQLKKSSSDFGLKESDVKMPRASSHPSQLSDLENKDKVKLHNVVPTAHTSSNTPPTPSGGIHKEHRRSSIFSHFRRHSLGKIFSTSPKNHKDNTSPPLPSSPPEGETSPGGSSHHHFHFPSFMRHHGNNSPIDAHH</sequence>